<dbReference type="InterPro" id="IPR008756">
    <property type="entry name" value="Peptidase_M56"/>
</dbReference>
<evidence type="ECO:0000313" key="3">
    <source>
        <dbReference type="EMBL" id="RAJ08442.1"/>
    </source>
</evidence>
<reference evidence="3 4" key="1">
    <citation type="submission" date="2018-06" db="EMBL/GenBank/DDBJ databases">
        <title>Genomic Encyclopedia of Archaeal and Bacterial Type Strains, Phase II (KMG-II): from individual species to whole genera.</title>
        <authorList>
            <person name="Goeker M."/>
        </authorList>
    </citation>
    <scope>NUCLEOTIDE SEQUENCE [LARGE SCALE GENOMIC DNA]</scope>
    <source>
        <strain evidence="3 4">DSM 23857</strain>
    </source>
</reference>
<keyword evidence="1" id="KW-0812">Transmembrane</keyword>
<feature type="transmembrane region" description="Helical" evidence="1">
    <location>
        <begin position="52"/>
        <end position="72"/>
    </location>
</feature>
<feature type="domain" description="Peptidase M56" evidence="2">
    <location>
        <begin position="46"/>
        <end position="313"/>
    </location>
</feature>
<dbReference type="PANTHER" id="PTHR34978">
    <property type="entry name" value="POSSIBLE SENSOR-TRANSDUCER PROTEIN BLAR"/>
    <property type="match status" value="1"/>
</dbReference>
<accession>A0A327QXS2</accession>
<dbReference type="PANTHER" id="PTHR34978:SF3">
    <property type="entry name" value="SLR0241 PROTEIN"/>
    <property type="match status" value="1"/>
</dbReference>
<dbReference type="EMBL" id="QLLL01000002">
    <property type="protein sequence ID" value="RAJ08442.1"/>
    <property type="molecule type" value="Genomic_DNA"/>
</dbReference>
<feature type="transmembrane region" description="Helical" evidence="1">
    <location>
        <begin position="20"/>
        <end position="40"/>
    </location>
</feature>
<gene>
    <name evidence="3" type="ORF">LX64_01093</name>
</gene>
<evidence type="ECO:0000313" key="4">
    <source>
        <dbReference type="Proteomes" id="UP000249547"/>
    </source>
</evidence>
<keyword evidence="4" id="KW-1185">Reference proteome</keyword>
<name>A0A327QXS2_9BACT</name>
<proteinExistence type="predicted"/>
<evidence type="ECO:0000256" key="1">
    <source>
        <dbReference type="SAM" id="Phobius"/>
    </source>
</evidence>
<dbReference type="Pfam" id="PF05569">
    <property type="entry name" value="Peptidase_M56"/>
    <property type="match status" value="1"/>
</dbReference>
<feature type="transmembrane region" description="Helical" evidence="1">
    <location>
        <begin position="115"/>
        <end position="136"/>
    </location>
</feature>
<protein>
    <submittedName>
        <fullName evidence="3">Beta-lactamase regulating signal transducer with metallopeptidase domain</fullName>
    </submittedName>
</protein>
<organism evidence="3 4">
    <name type="scientific">Chitinophaga skermanii</name>
    <dbReference type="NCBI Taxonomy" id="331697"/>
    <lineage>
        <taxon>Bacteria</taxon>
        <taxon>Pseudomonadati</taxon>
        <taxon>Bacteroidota</taxon>
        <taxon>Chitinophagia</taxon>
        <taxon>Chitinophagales</taxon>
        <taxon>Chitinophagaceae</taxon>
        <taxon>Chitinophaga</taxon>
    </lineage>
</organism>
<evidence type="ECO:0000259" key="2">
    <source>
        <dbReference type="Pfam" id="PF05569"/>
    </source>
</evidence>
<dbReference type="RefSeq" id="WP_111596595.1">
    <property type="nucleotide sequence ID" value="NZ_QLLL01000002.1"/>
</dbReference>
<dbReference type="InterPro" id="IPR052173">
    <property type="entry name" value="Beta-lactam_resp_regulator"/>
</dbReference>
<dbReference type="Gene3D" id="3.30.2010.10">
    <property type="entry name" value="Metalloproteases ('zincins'), catalytic domain"/>
    <property type="match status" value="1"/>
</dbReference>
<keyword evidence="1" id="KW-0472">Membrane</keyword>
<feature type="transmembrane region" description="Helical" evidence="1">
    <location>
        <begin position="329"/>
        <end position="348"/>
    </location>
</feature>
<dbReference type="OrthoDB" id="15218at2"/>
<dbReference type="CDD" id="cd07341">
    <property type="entry name" value="M56_BlaR1_MecR1_like"/>
    <property type="match status" value="1"/>
</dbReference>
<dbReference type="AlphaFoldDB" id="A0A327QXS2"/>
<sequence length="750" mass="85597">MLHSLLPGFIQEATLRALGWTLIHSIWIGLICSLVAGVVIASTRSSKPTVRYNLLVGILISFLAGTVSIFIYELREAIHVYQLLATQQTSFVVIPEEMIVAPSAFAMSNRFYTPLLQWLDANTALIVYTWLVVLVWKSLALAKDLYGVHRLRTRQTFVVDEVWNERIKELAQRLQIKKAVQLLESGIAKVPMAMGHLTPVILLPVGLLTALSPAEIEAILLHELAHIQRRDYLVNLMQRLVEIAFFFNPAVMWISSLIKIERENVADDVAVSLSDSKTTYIKALVAFQEYNQSASPIAAAITGPKDFLLQRVKRIVYNTNKPLNSMEKLFVIVCVFFTGILTITFAKVEAQEQTKQTKKTAIDTLPSPQRQVYVIDSSYQFKKVKKHIQKTSDSGFVLIKPNFSTAYQAMYNQRMEIAKNGTQEQKDSLLTLLASPKFNVTFDTLVYGNKYKLKPYVVARRGADGKIKREIKYHRVPNTSFRTIASDSAFNKIRMMGQTALTRKAFDSMKAMHTFRMVGNSAFSVTQPAPRIVYTKAMMDSVQKLYKNHPNLKYVYTKAMADSAFKKYGKNQSMVYARVIPDTVYTNRQGRVFNNTMLRDSALRNKVYFIENDQRKRISYDSLMKNYKYERFRKAAPNNDTVVSSVPWDQLRDSYSKDQQLQQVIKHNNSNYRGMNRNNEVLYTSHAPRQAVYNITSQTWVGESGSYKPVVKNLVNQDGKPSKNVIVMWEQQVKRPQSRIMVPTLPGEMN</sequence>
<comment type="caution">
    <text evidence="3">The sequence shown here is derived from an EMBL/GenBank/DDBJ whole genome shotgun (WGS) entry which is preliminary data.</text>
</comment>
<keyword evidence="1" id="KW-1133">Transmembrane helix</keyword>
<dbReference type="Proteomes" id="UP000249547">
    <property type="component" value="Unassembled WGS sequence"/>
</dbReference>